<accession>A0A4R3YRA3</accession>
<keyword evidence="3" id="KW-1185">Reference proteome</keyword>
<reference evidence="2 3" key="1">
    <citation type="submission" date="2019-03" db="EMBL/GenBank/DDBJ databases">
        <title>Above-ground endophytic microbial communities from plants in different locations in the United States.</title>
        <authorList>
            <person name="Frank C."/>
        </authorList>
    </citation>
    <scope>NUCLEOTIDE SEQUENCE [LARGE SCALE GENOMIC DNA]</scope>
    <source>
        <strain evidence="2 3">LP_13_YM</strain>
    </source>
</reference>
<sequence>MKLLFATTMAAFAAFDAPVVGATSFSTGTSYTEEVLSVAPFRVRYRLAGQTPHGPDDLGRLGLSGDGTVVYAVAGKEIMLHSRALVVAGPASYAWGFDPAVDADPTHPIRSVSSVAGGGFDIEMHGEVPSLRLSSEFVVELKPGFFHDPSLVRLQMVYLADPNAPYIDVFLRADGTQSVFSGWEPRL</sequence>
<dbReference type="EMBL" id="SMCS01000003">
    <property type="protein sequence ID" value="TCV94906.1"/>
    <property type="molecule type" value="Genomic_DNA"/>
</dbReference>
<proteinExistence type="predicted"/>
<comment type="caution">
    <text evidence="2">The sequence shown here is derived from an EMBL/GenBank/DDBJ whole genome shotgun (WGS) entry which is preliminary data.</text>
</comment>
<organism evidence="2 3">
    <name type="scientific">Luteibacter rhizovicinus</name>
    <dbReference type="NCBI Taxonomy" id="242606"/>
    <lineage>
        <taxon>Bacteria</taxon>
        <taxon>Pseudomonadati</taxon>
        <taxon>Pseudomonadota</taxon>
        <taxon>Gammaproteobacteria</taxon>
        <taxon>Lysobacterales</taxon>
        <taxon>Rhodanobacteraceae</taxon>
        <taxon>Luteibacter</taxon>
    </lineage>
</organism>
<name>A0A4R3YRA3_9GAMM</name>
<feature type="signal peptide" evidence="1">
    <location>
        <begin position="1"/>
        <end position="22"/>
    </location>
</feature>
<dbReference type="RefSeq" id="WP_132143630.1">
    <property type="nucleotide sequence ID" value="NZ_SMCS01000003.1"/>
</dbReference>
<evidence type="ECO:0000256" key="1">
    <source>
        <dbReference type="SAM" id="SignalP"/>
    </source>
</evidence>
<evidence type="ECO:0000313" key="3">
    <source>
        <dbReference type="Proteomes" id="UP000295645"/>
    </source>
</evidence>
<keyword evidence="1" id="KW-0732">Signal</keyword>
<feature type="chain" id="PRO_5020184774" evidence="1">
    <location>
        <begin position="23"/>
        <end position="187"/>
    </location>
</feature>
<gene>
    <name evidence="2" type="ORF">EC912_103397</name>
</gene>
<evidence type="ECO:0000313" key="2">
    <source>
        <dbReference type="EMBL" id="TCV94906.1"/>
    </source>
</evidence>
<dbReference type="Proteomes" id="UP000295645">
    <property type="component" value="Unassembled WGS sequence"/>
</dbReference>
<protein>
    <submittedName>
        <fullName evidence="2">Uncharacterized protein</fullName>
    </submittedName>
</protein>
<dbReference type="AlphaFoldDB" id="A0A4R3YRA3"/>